<dbReference type="Proteomes" id="UP001198402">
    <property type="component" value="Unassembled WGS sequence"/>
</dbReference>
<organism evidence="1 2">
    <name type="scientific">Winogradskyella vincentii</name>
    <dbReference type="NCBI Taxonomy" id="2877122"/>
    <lineage>
        <taxon>Bacteria</taxon>
        <taxon>Pseudomonadati</taxon>
        <taxon>Bacteroidota</taxon>
        <taxon>Flavobacteriia</taxon>
        <taxon>Flavobacteriales</taxon>
        <taxon>Flavobacteriaceae</taxon>
        <taxon>Winogradskyella</taxon>
    </lineage>
</organism>
<dbReference type="RefSeq" id="WP_224476976.1">
    <property type="nucleotide sequence ID" value="NZ_JAIUJS010000001.1"/>
</dbReference>
<comment type="caution">
    <text evidence="1">The sequence shown here is derived from an EMBL/GenBank/DDBJ whole genome shotgun (WGS) entry which is preliminary data.</text>
</comment>
<dbReference type="SUPFAM" id="SSF50969">
    <property type="entry name" value="YVTN repeat-like/Quinoprotein amine dehydrogenase"/>
    <property type="match status" value="1"/>
</dbReference>
<evidence type="ECO:0000313" key="1">
    <source>
        <dbReference type="EMBL" id="MCA0152035.1"/>
    </source>
</evidence>
<evidence type="ECO:0008006" key="3">
    <source>
        <dbReference type="Google" id="ProtNLM"/>
    </source>
</evidence>
<accession>A0ABS7XWK0</accession>
<dbReference type="EMBL" id="JAIUJS010000001">
    <property type="protein sequence ID" value="MCA0152035.1"/>
    <property type="molecule type" value="Genomic_DNA"/>
</dbReference>
<dbReference type="InterPro" id="IPR011044">
    <property type="entry name" value="Quino_amine_DH_bsu"/>
</dbReference>
<dbReference type="PROSITE" id="PS51257">
    <property type="entry name" value="PROKAR_LIPOPROTEIN"/>
    <property type="match status" value="1"/>
</dbReference>
<gene>
    <name evidence="1" type="ORF">LBV24_02325</name>
</gene>
<sequence>MLIPKRLIFILLITIACTSFGKLELLGDLPNSFKEASASEIIPNSNLIWVIEDSGNENVLYGLETTGEISKHITLNEATNIDWEDITADEYGNIYIGDFGNNNKNRTSFQIYKVYNKELENSTAKAHTIQFTLPADIEPKDFEAFFVHKDIFYLFSKEHKIFNVFTVPNAVGTHTATYISSFELEGKDTRVTSADISFDGKSVVLLNHKRLWKYTNYEGSDFFSGSKEKLTFKHNSQKEGICFQNDSTLIITDERHGTEGGNIYRFNLLKQ</sequence>
<keyword evidence="2" id="KW-1185">Reference proteome</keyword>
<evidence type="ECO:0000313" key="2">
    <source>
        <dbReference type="Proteomes" id="UP001198402"/>
    </source>
</evidence>
<proteinExistence type="predicted"/>
<reference evidence="2" key="1">
    <citation type="submission" date="2023-07" db="EMBL/GenBank/DDBJ databases">
        <authorList>
            <person name="Yue Y."/>
        </authorList>
    </citation>
    <scope>NUCLEOTIDE SEQUENCE [LARGE SCALE GENOMIC DNA]</scope>
    <source>
        <strain evidence="2">2Y89</strain>
    </source>
</reference>
<name>A0ABS7XWK0_9FLAO</name>
<protein>
    <recommendedName>
        <fullName evidence="3">SdiA-regulated</fullName>
    </recommendedName>
</protein>